<gene>
    <name evidence="1" type="ORF">DPMN_061354</name>
</gene>
<sequence>MLLEYHPRTSENFYALVLQDECSLEIFLSPGKALSWRRCRYTQIRGAVKPKIRCLIFEVFLSSIWKRLKVEERNLNDAN</sequence>
<dbReference type="Proteomes" id="UP000828390">
    <property type="component" value="Unassembled WGS sequence"/>
</dbReference>
<proteinExistence type="predicted"/>
<dbReference type="AlphaFoldDB" id="A0A9D4HIB8"/>
<keyword evidence="2" id="KW-1185">Reference proteome</keyword>
<dbReference type="EMBL" id="JAIWYP010000013">
    <property type="protein sequence ID" value="KAH3718549.1"/>
    <property type="molecule type" value="Genomic_DNA"/>
</dbReference>
<accession>A0A9D4HIB8</accession>
<evidence type="ECO:0000313" key="2">
    <source>
        <dbReference type="Proteomes" id="UP000828390"/>
    </source>
</evidence>
<reference evidence="1" key="1">
    <citation type="journal article" date="2019" name="bioRxiv">
        <title>The Genome of the Zebra Mussel, Dreissena polymorpha: A Resource for Invasive Species Research.</title>
        <authorList>
            <person name="McCartney M.A."/>
            <person name="Auch B."/>
            <person name="Kono T."/>
            <person name="Mallez S."/>
            <person name="Zhang Y."/>
            <person name="Obille A."/>
            <person name="Becker A."/>
            <person name="Abrahante J.E."/>
            <person name="Garbe J."/>
            <person name="Badalamenti J.P."/>
            <person name="Herman A."/>
            <person name="Mangelson H."/>
            <person name="Liachko I."/>
            <person name="Sullivan S."/>
            <person name="Sone E.D."/>
            <person name="Koren S."/>
            <person name="Silverstein K.A.T."/>
            <person name="Beckman K.B."/>
            <person name="Gohl D.M."/>
        </authorList>
    </citation>
    <scope>NUCLEOTIDE SEQUENCE</scope>
    <source>
        <strain evidence="1">Duluth1</strain>
        <tissue evidence="1">Whole animal</tissue>
    </source>
</reference>
<name>A0A9D4HIB8_DREPO</name>
<protein>
    <submittedName>
        <fullName evidence="1">Uncharacterized protein</fullName>
    </submittedName>
</protein>
<organism evidence="1 2">
    <name type="scientific">Dreissena polymorpha</name>
    <name type="common">Zebra mussel</name>
    <name type="synonym">Mytilus polymorpha</name>
    <dbReference type="NCBI Taxonomy" id="45954"/>
    <lineage>
        <taxon>Eukaryota</taxon>
        <taxon>Metazoa</taxon>
        <taxon>Spiralia</taxon>
        <taxon>Lophotrochozoa</taxon>
        <taxon>Mollusca</taxon>
        <taxon>Bivalvia</taxon>
        <taxon>Autobranchia</taxon>
        <taxon>Heteroconchia</taxon>
        <taxon>Euheterodonta</taxon>
        <taxon>Imparidentia</taxon>
        <taxon>Neoheterodontei</taxon>
        <taxon>Myida</taxon>
        <taxon>Dreissenoidea</taxon>
        <taxon>Dreissenidae</taxon>
        <taxon>Dreissena</taxon>
    </lineage>
</organism>
<comment type="caution">
    <text evidence="1">The sequence shown here is derived from an EMBL/GenBank/DDBJ whole genome shotgun (WGS) entry which is preliminary data.</text>
</comment>
<evidence type="ECO:0000313" key="1">
    <source>
        <dbReference type="EMBL" id="KAH3718549.1"/>
    </source>
</evidence>
<reference evidence="1" key="2">
    <citation type="submission" date="2020-11" db="EMBL/GenBank/DDBJ databases">
        <authorList>
            <person name="McCartney M.A."/>
            <person name="Auch B."/>
            <person name="Kono T."/>
            <person name="Mallez S."/>
            <person name="Becker A."/>
            <person name="Gohl D.M."/>
            <person name="Silverstein K.A.T."/>
            <person name="Koren S."/>
            <person name="Bechman K.B."/>
            <person name="Herman A."/>
            <person name="Abrahante J.E."/>
            <person name="Garbe J."/>
        </authorList>
    </citation>
    <scope>NUCLEOTIDE SEQUENCE</scope>
    <source>
        <strain evidence="1">Duluth1</strain>
        <tissue evidence="1">Whole animal</tissue>
    </source>
</reference>